<evidence type="ECO:0000256" key="1">
    <source>
        <dbReference type="SAM" id="Phobius"/>
    </source>
</evidence>
<evidence type="ECO:0000313" key="2">
    <source>
        <dbReference type="EMBL" id="KAL2458122.1"/>
    </source>
</evidence>
<keyword evidence="1" id="KW-1133">Transmembrane helix</keyword>
<name>A0ABD1P353_9LAMI</name>
<comment type="caution">
    <text evidence="2">The sequence shown here is derived from an EMBL/GenBank/DDBJ whole genome shotgun (WGS) entry which is preliminary data.</text>
</comment>
<evidence type="ECO:0000313" key="3">
    <source>
        <dbReference type="Proteomes" id="UP001604336"/>
    </source>
</evidence>
<reference evidence="3" key="1">
    <citation type="submission" date="2024-07" db="EMBL/GenBank/DDBJ databases">
        <title>Two chromosome-level genome assemblies of Korean endemic species Abeliophyllum distichum and Forsythia ovata (Oleaceae).</title>
        <authorList>
            <person name="Jang H."/>
        </authorList>
    </citation>
    <scope>NUCLEOTIDE SEQUENCE [LARGE SCALE GENOMIC DNA]</scope>
</reference>
<sequence length="195" mass="22115">MWLFVPLIPIYIFSYIVNIIFICRADYAFKPKDVQKFQKDFAPAASEPSETGIADRIRRLSQMLINKVAVSKLPDKGEKIHKQIAELRLQLDQLRMAKGTKDKIDLDTITTGFQRTVENRSIERRLNLLSPQGWLIGSKTFGKHMSLNAMAYVECAIERQTSLSNLSVYRPGERAEMGPKLFSATQLGPAQTQPV</sequence>
<dbReference type="EMBL" id="JBFOLK010000034">
    <property type="protein sequence ID" value="KAL2458122.1"/>
    <property type="molecule type" value="Genomic_DNA"/>
</dbReference>
<keyword evidence="3" id="KW-1185">Reference proteome</keyword>
<keyword evidence="1" id="KW-0472">Membrane</keyword>
<protein>
    <submittedName>
        <fullName evidence="2">Transcription-coupled repair protein CSB/RAD26 (Contains SNF2 family DNA-dependent ATPase domain)</fullName>
    </submittedName>
</protein>
<accession>A0ABD1P353</accession>
<organism evidence="2 3">
    <name type="scientific">Abeliophyllum distichum</name>
    <dbReference type="NCBI Taxonomy" id="126358"/>
    <lineage>
        <taxon>Eukaryota</taxon>
        <taxon>Viridiplantae</taxon>
        <taxon>Streptophyta</taxon>
        <taxon>Embryophyta</taxon>
        <taxon>Tracheophyta</taxon>
        <taxon>Spermatophyta</taxon>
        <taxon>Magnoliopsida</taxon>
        <taxon>eudicotyledons</taxon>
        <taxon>Gunneridae</taxon>
        <taxon>Pentapetalae</taxon>
        <taxon>asterids</taxon>
        <taxon>lamiids</taxon>
        <taxon>Lamiales</taxon>
        <taxon>Oleaceae</taxon>
        <taxon>Forsythieae</taxon>
        <taxon>Abeliophyllum</taxon>
    </lineage>
</organism>
<dbReference type="Proteomes" id="UP001604336">
    <property type="component" value="Unassembled WGS sequence"/>
</dbReference>
<gene>
    <name evidence="2" type="ORF">Adt_46100</name>
</gene>
<keyword evidence="1" id="KW-0812">Transmembrane</keyword>
<proteinExistence type="predicted"/>
<dbReference type="AlphaFoldDB" id="A0ABD1P353"/>
<feature type="transmembrane region" description="Helical" evidence="1">
    <location>
        <begin position="6"/>
        <end position="29"/>
    </location>
</feature>